<evidence type="ECO:0000313" key="2">
    <source>
        <dbReference type="EMBL" id="RSL53938.1"/>
    </source>
</evidence>
<evidence type="ECO:0000313" key="3">
    <source>
        <dbReference type="Proteomes" id="UP000287972"/>
    </source>
</evidence>
<proteinExistence type="predicted"/>
<dbReference type="EMBL" id="NKCL01000722">
    <property type="protein sequence ID" value="RSL53938.1"/>
    <property type="molecule type" value="Genomic_DNA"/>
</dbReference>
<keyword evidence="3" id="KW-1185">Reference proteome</keyword>
<feature type="region of interest" description="Disordered" evidence="1">
    <location>
        <begin position="205"/>
        <end position="227"/>
    </location>
</feature>
<sequence length="325" mass="36069">MPPTSHQPEKEHAWSETPSFEPLGRRSCLPLVLDAILQVGDEGEQLDRNLRSALSQRSAQEQHRIRSFAHSFCRNFDSLCRNSPSPTIQEVDVKHRQSHGQPGGSDVGVRGGVAFGCATRPPSSIQPSHITEHEDNTIVLNRRKSLLSIDTKPCAVHKQSPFQPTDGRSSLPTHVEKVDERDTLTPEPFCNAVFIPIDMEPRIETMPPEKIPSPTDPTGETSSRQTDNIEQGCLRLVDETIADFVHGSHEQVRLSSFPDNSRATYKDLHDSLGSEAEARAQWSHGSALACRLEAADGERKKAVIRYALTAIDWARWHASQEKLAG</sequence>
<protein>
    <submittedName>
        <fullName evidence="2">Uncharacterized protein</fullName>
    </submittedName>
</protein>
<accession>A0A428PLK7</accession>
<reference evidence="2 3" key="1">
    <citation type="submission" date="2017-06" db="EMBL/GenBank/DDBJ databases">
        <title>Comparative genomic analysis of Ambrosia Fusariam Clade fungi.</title>
        <authorList>
            <person name="Stajich J.E."/>
            <person name="Carrillo J."/>
            <person name="Kijimoto T."/>
            <person name="Eskalen A."/>
            <person name="O'Donnell K."/>
            <person name="Kasson M."/>
        </authorList>
    </citation>
    <scope>NUCLEOTIDE SEQUENCE [LARGE SCALE GENOMIC DNA]</scope>
    <source>
        <strain evidence="2 3">NRRL62606</strain>
    </source>
</reference>
<dbReference type="AlphaFoldDB" id="A0A428PLK7"/>
<comment type="caution">
    <text evidence="2">The sequence shown here is derived from an EMBL/GenBank/DDBJ whole genome shotgun (WGS) entry which is preliminary data.</text>
</comment>
<gene>
    <name evidence="2" type="ORF">CEP51_014797</name>
</gene>
<organism evidence="2 3">
    <name type="scientific">Fusarium floridanum</name>
    <dbReference type="NCBI Taxonomy" id="1325733"/>
    <lineage>
        <taxon>Eukaryota</taxon>
        <taxon>Fungi</taxon>
        <taxon>Dikarya</taxon>
        <taxon>Ascomycota</taxon>
        <taxon>Pezizomycotina</taxon>
        <taxon>Sordariomycetes</taxon>
        <taxon>Hypocreomycetidae</taxon>
        <taxon>Hypocreales</taxon>
        <taxon>Nectriaceae</taxon>
        <taxon>Fusarium</taxon>
        <taxon>Fusarium solani species complex</taxon>
    </lineage>
</organism>
<evidence type="ECO:0000256" key="1">
    <source>
        <dbReference type="SAM" id="MobiDB-lite"/>
    </source>
</evidence>
<name>A0A428PLK7_9HYPO</name>
<dbReference type="Proteomes" id="UP000287972">
    <property type="component" value="Unassembled WGS sequence"/>
</dbReference>
<feature type="region of interest" description="Disordered" evidence="1">
    <location>
        <begin position="1"/>
        <end position="21"/>
    </location>
</feature>
<feature type="compositionally biased region" description="Polar residues" evidence="1">
    <location>
        <begin position="216"/>
        <end position="227"/>
    </location>
</feature>
<feature type="non-terminal residue" evidence="2">
    <location>
        <position position="325"/>
    </location>
</feature>